<dbReference type="Gene3D" id="3.40.50.300">
    <property type="entry name" value="P-loop containing nucleotide triphosphate hydrolases"/>
    <property type="match status" value="1"/>
</dbReference>
<gene>
    <name evidence="1" type="ORF">METZ01_LOCUS129536</name>
</gene>
<dbReference type="SUPFAM" id="SSF52540">
    <property type="entry name" value="P-loop containing nucleoside triphosphate hydrolases"/>
    <property type="match status" value="1"/>
</dbReference>
<organism evidence="1">
    <name type="scientific">marine metagenome</name>
    <dbReference type="NCBI Taxonomy" id="408172"/>
    <lineage>
        <taxon>unclassified sequences</taxon>
        <taxon>metagenomes</taxon>
        <taxon>ecological metagenomes</taxon>
    </lineage>
</organism>
<dbReference type="NCBIfam" id="NF004637">
    <property type="entry name" value="PRK05986.1"/>
    <property type="match status" value="1"/>
</dbReference>
<feature type="non-terminal residue" evidence="1">
    <location>
        <position position="1"/>
    </location>
</feature>
<dbReference type="Pfam" id="PF02572">
    <property type="entry name" value="CobA_CobO_BtuR"/>
    <property type="match status" value="1"/>
</dbReference>
<dbReference type="PANTHER" id="PTHR46638:SF1">
    <property type="entry name" value="CORRINOID ADENOSYLTRANSFERASE"/>
    <property type="match status" value="1"/>
</dbReference>
<dbReference type="InterPro" id="IPR027417">
    <property type="entry name" value="P-loop_NTPase"/>
</dbReference>
<dbReference type="CDD" id="cd00561">
    <property type="entry name" value="CobA_ACA"/>
    <property type="match status" value="1"/>
</dbReference>
<protein>
    <recommendedName>
        <fullName evidence="2">Cob(I)yrinic acid a,c-diamide adenosyltransferase</fullName>
    </recommendedName>
</protein>
<reference evidence="1" key="1">
    <citation type="submission" date="2018-05" db="EMBL/GenBank/DDBJ databases">
        <authorList>
            <person name="Lanie J.A."/>
            <person name="Ng W.-L."/>
            <person name="Kazmierczak K.M."/>
            <person name="Andrzejewski T.M."/>
            <person name="Davidsen T.M."/>
            <person name="Wayne K.J."/>
            <person name="Tettelin H."/>
            <person name="Glass J.I."/>
            <person name="Rusch D."/>
            <person name="Podicherti R."/>
            <person name="Tsui H.-C.T."/>
            <person name="Winkler M.E."/>
        </authorList>
    </citation>
    <scope>NUCLEOTIDE SEQUENCE</scope>
</reference>
<dbReference type="AlphaFoldDB" id="A0A381YJ95"/>
<dbReference type="InterPro" id="IPR003724">
    <property type="entry name" value="CblAdoTrfase_CobA"/>
</dbReference>
<dbReference type="GO" id="GO:0005524">
    <property type="term" value="F:ATP binding"/>
    <property type="evidence" value="ECO:0007669"/>
    <property type="project" value="InterPro"/>
</dbReference>
<dbReference type="NCBIfam" id="TIGR00708">
    <property type="entry name" value="cobA"/>
    <property type="match status" value="1"/>
</dbReference>
<proteinExistence type="predicted"/>
<evidence type="ECO:0000313" key="1">
    <source>
        <dbReference type="EMBL" id="SVA76682.1"/>
    </source>
</evidence>
<dbReference type="PIRSF" id="PIRSF015617">
    <property type="entry name" value="Adensltrnsf_CobA"/>
    <property type="match status" value="1"/>
</dbReference>
<dbReference type="PANTHER" id="PTHR46638">
    <property type="entry name" value="CORRINOID ADENOSYLTRANSFERASE"/>
    <property type="match status" value="1"/>
</dbReference>
<name>A0A381YJ95_9ZZZZ</name>
<dbReference type="GO" id="GO:0008817">
    <property type="term" value="F:corrinoid adenosyltransferase activity"/>
    <property type="evidence" value="ECO:0007669"/>
    <property type="project" value="InterPro"/>
</dbReference>
<evidence type="ECO:0008006" key="2">
    <source>
        <dbReference type="Google" id="ProtNLM"/>
    </source>
</evidence>
<accession>A0A381YJ95</accession>
<dbReference type="EMBL" id="UINC01018287">
    <property type="protein sequence ID" value="SVA76682.1"/>
    <property type="molecule type" value="Genomic_DNA"/>
</dbReference>
<dbReference type="GO" id="GO:0009236">
    <property type="term" value="P:cobalamin biosynthetic process"/>
    <property type="evidence" value="ECO:0007669"/>
    <property type="project" value="InterPro"/>
</dbReference>
<sequence length="168" mass="18619">VIINTGNGKGKSTAGFGTMFRAWGRGMNTCAIQFIKSEKSQYGEQLAAEKIGIEIIASGRGFTWTSKDLSEDESRAKNGWRIAKKKIESNEYDLILLDEITYPISFGWIDLHEVVSTLNDKPKMLHVILTGRDAEPGLIQAADLVTEMTEIKHPYADQGIPAQKGIEF</sequence>